<dbReference type="InterPro" id="IPR022096">
    <property type="entry name" value="SBF1/SBF2"/>
</dbReference>
<feature type="compositionally biased region" description="Basic residues" evidence="1">
    <location>
        <begin position="275"/>
        <end position="288"/>
    </location>
</feature>
<sequence>MAWRIQHNSNESTCRRWFRKFREGDRSCQDQARSGRPSQVEDDIDIAIRNNPSLTVQELAETFNVHWRTTERRLVKLGFTRKLDLWVPHNLTANQQDVRIATCVSLLSQYKNAIFLRRIVTGDDKNPNKCEQVNMSFSENKQSQLSAENHPDSSPKHESSKKSQSFLSSVFSSHKPFSKKHLFSSGSEDKQWTNEKGQGFFSSVIHSNQGLLTDLSSRLEAALSLSLDALDSDSSSKSDETSCKNSTINELSNSSSQVDIRRISLPVTKTEQIARHRYSKRRGTRHKDRSVYGQPEIAPFEVKTKSWKDHSHSQESLDTVDSGQSLGNCSSLSASGTDYRSSKNDPFYVFRHTESLGIGSESDPCGQSTSLDSSDAESIPEGRGFGFGRSASGSSLHSWASSPSNDSQPDDITMEAMEFMKRFVKKIFFDSVSITFEEKAKFGELCRYEIGRLWFGRCVNGQRVHNKLVKESTFYSLVQYFAIVLFECAEADDFSPAKSIMNMCFTFYHERISRDGRPSCREYLFSYLKDQPIWRSIRFWNAAFFDAVQCERANREIPTRDKLGQYSAEDLRDEKKFQENIFFGQLGTFTYNMYAFGLSKEFAMEFLRKQCIIASLSKEHVLLLRENIDRMYSGSIGNECS</sequence>
<dbReference type="Proteomes" id="UP000807504">
    <property type="component" value="Unassembled WGS sequence"/>
</dbReference>
<dbReference type="InterPro" id="IPR036397">
    <property type="entry name" value="RNaseH_sf"/>
</dbReference>
<reference evidence="3" key="1">
    <citation type="journal article" date="2020" name="bioRxiv">
        <title>Chromosome-level reference genome of the European wasp spider Argiope bruennichi: a resource for studies on range expansion and evolutionary adaptation.</title>
        <authorList>
            <person name="Sheffer M.M."/>
            <person name="Hoppe A."/>
            <person name="Krehenwinkel H."/>
            <person name="Uhl G."/>
            <person name="Kuss A.W."/>
            <person name="Jensen L."/>
            <person name="Jensen C."/>
            <person name="Gillespie R.G."/>
            <person name="Hoff K.J."/>
            <person name="Prost S."/>
        </authorList>
    </citation>
    <scope>NUCLEOTIDE SEQUENCE</scope>
</reference>
<feature type="compositionally biased region" description="Polar residues" evidence="1">
    <location>
        <begin position="316"/>
        <end position="326"/>
    </location>
</feature>
<reference evidence="3" key="2">
    <citation type="submission" date="2020-06" db="EMBL/GenBank/DDBJ databases">
        <authorList>
            <person name="Sheffer M."/>
        </authorList>
    </citation>
    <scope>NUCLEOTIDE SEQUENCE</scope>
</reference>
<dbReference type="InterPro" id="IPR039872">
    <property type="entry name" value="KIAA0513"/>
</dbReference>
<dbReference type="PANTHER" id="PTHR13663">
    <property type="entry name" value="SIMILAR TO RIKEN CDNA 6430548M08"/>
    <property type="match status" value="1"/>
</dbReference>
<feature type="region of interest" description="Disordered" evidence="1">
    <location>
        <begin position="230"/>
        <end position="251"/>
    </location>
</feature>
<dbReference type="EMBL" id="JABXBU010001863">
    <property type="protein sequence ID" value="KAF8781878.1"/>
    <property type="molecule type" value="Genomic_DNA"/>
</dbReference>
<feature type="compositionally biased region" description="Basic and acidic residues" evidence="1">
    <location>
        <begin position="149"/>
        <end position="161"/>
    </location>
</feature>
<protein>
    <recommendedName>
        <fullName evidence="2">SBF1/SBF2 domain-containing protein</fullName>
    </recommendedName>
</protein>
<organism evidence="3 4">
    <name type="scientific">Argiope bruennichi</name>
    <name type="common">Wasp spider</name>
    <name type="synonym">Aranea bruennichi</name>
    <dbReference type="NCBI Taxonomy" id="94029"/>
    <lineage>
        <taxon>Eukaryota</taxon>
        <taxon>Metazoa</taxon>
        <taxon>Ecdysozoa</taxon>
        <taxon>Arthropoda</taxon>
        <taxon>Chelicerata</taxon>
        <taxon>Arachnida</taxon>
        <taxon>Araneae</taxon>
        <taxon>Araneomorphae</taxon>
        <taxon>Entelegynae</taxon>
        <taxon>Araneoidea</taxon>
        <taxon>Araneidae</taxon>
        <taxon>Argiope</taxon>
    </lineage>
</organism>
<comment type="caution">
    <text evidence="3">The sequence shown here is derived from an EMBL/GenBank/DDBJ whole genome shotgun (WGS) entry which is preliminary data.</text>
</comment>
<proteinExistence type="predicted"/>
<gene>
    <name evidence="3" type="ORF">HNY73_012221</name>
</gene>
<feature type="domain" description="SBF1/SBF2" evidence="2">
    <location>
        <begin position="455"/>
        <end position="571"/>
    </location>
</feature>
<feature type="region of interest" description="Disordered" evidence="1">
    <location>
        <begin position="272"/>
        <end position="326"/>
    </location>
</feature>
<dbReference type="GO" id="GO:0003676">
    <property type="term" value="F:nucleic acid binding"/>
    <property type="evidence" value="ECO:0007669"/>
    <property type="project" value="InterPro"/>
</dbReference>
<evidence type="ECO:0000313" key="3">
    <source>
        <dbReference type="EMBL" id="KAF8781878.1"/>
    </source>
</evidence>
<name>A0A8T0EZ13_ARGBR</name>
<keyword evidence="4" id="KW-1185">Reference proteome</keyword>
<accession>A0A8T0EZ13</accession>
<dbReference type="Gene3D" id="3.30.420.10">
    <property type="entry name" value="Ribonuclease H-like superfamily/Ribonuclease H"/>
    <property type="match status" value="1"/>
</dbReference>
<feature type="compositionally biased region" description="Basic and acidic residues" evidence="1">
    <location>
        <begin position="302"/>
        <end position="315"/>
    </location>
</feature>
<dbReference type="PANTHER" id="PTHR13663:SF2">
    <property type="entry name" value="SIMILAR TO RIKEN CDNA 6430548M08"/>
    <property type="match status" value="1"/>
</dbReference>
<feature type="region of interest" description="Disordered" evidence="1">
    <location>
        <begin position="140"/>
        <end position="161"/>
    </location>
</feature>
<feature type="region of interest" description="Disordered" evidence="1">
    <location>
        <begin position="359"/>
        <end position="378"/>
    </location>
</feature>
<evidence type="ECO:0000259" key="2">
    <source>
        <dbReference type="Pfam" id="PF12335"/>
    </source>
</evidence>
<evidence type="ECO:0000256" key="1">
    <source>
        <dbReference type="SAM" id="MobiDB-lite"/>
    </source>
</evidence>
<dbReference type="Pfam" id="PF12335">
    <property type="entry name" value="SBF2"/>
    <property type="match status" value="1"/>
</dbReference>
<dbReference type="AlphaFoldDB" id="A0A8T0EZ13"/>
<evidence type="ECO:0000313" key="4">
    <source>
        <dbReference type="Proteomes" id="UP000807504"/>
    </source>
</evidence>